<dbReference type="InterPro" id="IPR036236">
    <property type="entry name" value="Znf_C2H2_sf"/>
</dbReference>
<name>A0A0U5HG38_ASPCI</name>
<reference evidence="3" key="1">
    <citation type="journal article" date="2016" name="Genome Announc.">
        <title>Draft genome sequences of fungus Aspergillus calidoustus.</title>
        <authorList>
            <person name="Horn F."/>
            <person name="Linde J."/>
            <person name="Mattern D.J."/>
            <person name="Walther G."/>
            <person name="Guthke R."/>
            <person name="Scherlach K."/>
            <person name="Martin K."/>
            <person name="Brakhage A.A."/>
            <person name="Petzke L."/>
            <person name="Valiante V."/>
        </authorList>
    </citation>
    <scope>NUCLEOTIDE SEQUENCE [LARGE SCALE GENOMIC DNA]</scope>
    <source>
        <strain evidence="3">SF006504</strain>
    </source>
</reference>
<dbReference type="STRING" id="454130.A0A0U5HG38"/>
<gene>
    <name evidence="2" type="ORF">ASPCAL02757</name>
</gene>
<dbReference type="InterPro" id="IPR013087">
    <property type="entry name" value="Znf_C2H2_type"/>
</dbReference>
<feature type="domain" description="C2H2-type" evidence="1">
    <location>
        <begin position="187"/>
        <end position="214"/>
    </location>
</feature>
<organism evidence="2 3">
    <name type="scientific">Aspergillus calidoustus</name>
    <dbReference type="NCBI Taxonomy" id="454130"/>
    <lineage>
        <taxon>Eukaryota</taxon>
        <taxon>Fungi</taxon>
        <taxon>Dikarya</taxon>
        <taxon>Ascomycota</taxon>
        <taxon>Pezizomycotina</taxon>
        <taxon>Eurotiomycetes</taxon>
        <taxon>Eurotiomycetidae</taxon>
        <taxon>Eurotiales</taxon>
        <taxon>Aspergillaceae</taxon>
        <taxon>Aspergillus</taxon>
        <taxon>Aspergillus subgen. Nidulantes</taxon>
    </lineage>
</organism>
<dbReference type="Gene3D" id="3.30.160.60">
    <property type="entry name" value="Classic Zinc Finger"/>
    <property type="match status" value="1"/>
</dbReference>
<dbReference type="EMBL" id="CDMC01000002">
    <property type="protein sequence ID" value="CEN60316.1"/>
    <property type="molecule type" value="Genomic_DNA"/>
</dbReference>
<sequence>MAQRTIPSSQPGEEDDAFSLDSYVDLPDNGFMLATTSLEDLGPNPSNFASDAMNVSSLATGGSSMEVPSHGSDTTMTWIPRDMQINNTPQMDLSTAYLHFNGTGAGYTAHHPQHHASEVSTHHTEQHEGATNYPSGTGYTSTYQRPFFNPDNLLRTRSAGTPARTANRRLGPRIPTATTASIHVGVYQCRWEGCHPPRYFAREGDLWRHIRSIHVSPRAHACRGCGRPFGRKDHLDPHEARCGELRLEAGHML</sequence>
<dbReference type="AlphaFoldDB" id="A0A0U5HG38"/>
<evidence type="ECO:0000259" key="1">
    <source>
        <dbReference type="SMART" id="SM00355"/>
    </source>
</evidence>
<keyword evidence="3" id="KW-1185">Reference proteome</keyword>
<protein>
    <recommendedName>
        <fullName evidence="1">C2H2-type domain-containing protein</fullName>
    </recommendedName>
</protein>
<dbReference type="Proteomes" id="UP000054771">
    <property type="component" value="Unassembled WGS sequence"/>
</dbReference>
<proteinExistence type="predicted"/>
<evidence type="ECO:0000313" key="3">
    <source>
        <dbReference type="Proteomes" id="UP000054771"/>
    </source>
</evidence>
<accession>A0A0U5HG38</accession>
<evidence type="ECO:0000313" key="2">
    <source>
        <dbReference type="EMBL" id="CEN60316.1"/>
    </source>
</evidence>
<dbReference type="OrthoDB" id="9402531at2759"/>
<dbReference type="SUPFAM" id="SSF57667">
    <property type="entry name" value="beta-beta-alpha zinc fingers"/>
    <property type="match status" value="1"/>
</dbReference>
<dbReference type="SMART" id="SM00355">
    <property type="entry name" value="ZnF_C2H2"/>
    <property type="match status" value="1"/>
</dbReference>